<evidence type="ECO:0000256" key="2">
    <source>
        <dbReference type="ARBA" id="ARBA00023125"/>
    </source>
</evidence>
<evidence type="ECO:0000256" key="4">
    <source>
        <dbReference type="PROSITE-ProRule" id="PRU00335"/>
    </source>
</evidence>
<dbReference type="InterPro" id="IPR009057">
    <property type="entry name" value="Homeodomain-like_sf"/>
</dbReference>
<dbReference type="InterPro" id="IPR050109">
    <property type="entry name" value="HTH-type_TetR-like_transc_reg"/>
</dbReference>
<dbReference type="Gene3D" id="1.10.10.60">
    <property type="entry name" value="Homeodomain-like"/>
    <property type="match status" value="1"/>
</dbReference>
<dbReference type="Pfam" id="PF00440">
    <property type="entry name" value="TetR_N"/>
    <property type="match status" value="1"/>
</dbReference>
<dbReference type="Gene3D" id="1.10.357.10">
    <property type="entry name" value="Tetracycline Repressor, domain 2"/>
    <property type="match status" value="1"/>
</dbReference>
<keyword evidence="3" id="KW-0804">Transcription</keyword>
<dbReference type="PROSITE" id="PS50977">
    <property type="entry name" value="HTH_TETR_2"/>
    <property type="match status" value="1"/>
</dbReference>
<dbReference type="PRINTS" id="PR00455">
    <property type="entry name" value="HTHTETR"/>
</dbReference>
<sequence length="192" mass="21155">MTPPTAGRRERKKAQTRRALGEAALRLFLERGYDRVSVKEIADAADVSVTTLFAHFPGGKETLVFDEDASREEALLAAVRGAEESLSGVLDALHAHLRDRFHALEASRDLGPFLELVDSTPELSEHARRMWLRHESALAGAVARRTGREPDDVAVTSLARYVLDLPQLARRSPDPMASLDKVIGLLKRGWGP</sequence>
<dbReference type="PANTHER" id="PTHR30055">
    <property type="entry name" value="HTH-TYPE TRANSCRIPTIONAL REGULATOR RUTR"/>
    <property type="match status" value="1"/>
</dbReference>
<dbReference type="Pfam" id="PF17754">
    <property type="entry name" value="TetR_C_14"/>
    <property type="match status" value="1"/>
</dbReference>
<evidence type="ECO:0000313" key="7">
    <source>
        <dbReference type="Proteomes" id="UP001501842"/>
    </source>
</evidence>
<keyword evidence="2 4" id="KW-0238">DNA-binding</keyword>
<accession>A0ABN3USD2</accession>
<dbReference type="PANTHER" id="PTHR30055:SF234">
    <property type="entry name" value="HTH-TYPE TRANSCRIPTIONAL REGULATOR BETI"/>
    <property type="match status" value="1"/>
</dbReference>
<keyword evidence="1" id="KW-0805">Transcription regulation</keyword>
<feature type="domain" description="HTH tetR-type" evidence="5">
    <location>
        <begin position="14"/>
        <end position="74"/>
    </location>
</feature>
<evidence type="ECO:0000313" key="6">
    <source>
        <dbReference type="EMBL" id="GAA2737644.1"/>
    </source>
</evidence>
<keyword evidence="7" id="KW-1185">Reference proteome</keyword>
<proteinExistence type="predicted"/>
<dbReference type="RefSeq" id="WP_344457250.1">
    <property type="nucleotide sequence ID" value="NZ_BAAATZ010000035.1"/>
</dbReference>
<organism evidence="6 7">
    <name type="scientific">Actinocorallia aurantiaca</name>
    <dbReference type="NCBI Taxonomy" id="46204"/>
    <lineage>
        <taxon>Bacteria</taxon>
        <taxon>Bacillati</taxon>
        <taxon>Actinomycetota</taxon>
        <taxon>Actinomycetes</taxon>
        <taxon>Streptosporangiales</taxon>
        <taxon>Thermomonosporaceae</taxon>
        <taxon>Actinocorallia</taxon>
    </lineage>
</organism>
<evidence type="ECO:0000259" key="5">
    <source>
        <dbReference type="PROSITE" id="PS50977"/>
    </source>
</evidence>
<protein>
    <submittedName>
        <fullName evidence="6">TetR/AcrR family transcriptional regulator</fullName>
    </submittedName>
</protein>
<feature type="DNA-binding region" description="H-T-H motif" evidence="4">
    <location>
        <begin position="37"/>
        <end position="56"/>
    </location>
</feature>
<dbReference type="EMBL" id="BAAATZ010000035">
    <property type="protein sequence ID" value="GAA2737644.1"/>
    <property type="molecule type" value="Genomic_DNA"/>
</dbReference>
<dbReference type="Proteomes" id="UP001501842">
    <property type="component" value="Unassembled WGS sequence"/>
</dbReference>
<dbReference type="SUPFAM" id="SSF46689">
    <property type="entry name" value="Homeodomain-like"/>
    <property type="match status" value="1"/>
</dbReference>
<evidence type="ECO:0000256" key="1">
    <source>
        <dbReference type="ARBA" id="ARBA00023015"/>
    </source>
</evidence>
<gene>
    <name evidence="6" type="ORF">GCM10010439_68570</name>
</gene>
<dbReference type="InterPro" id="IPR001647">
    <property type="entry name" value="HTH_TetR"/>
</dbReference>
<evidence type="ECO:0000256" key="3">
    <source>
        <dbReference type="ARBA" id="ARBA00023163"/>
    </source>
</evidence>
<reference evidence="6 7" key="1">
    <citation type="journal article" date="2019" name="Int. J. Syst. Evol. Microbiol.">
        <title>The Global Catalogue of Microorganisms (GCM) 10K type strain sequencing project: providing services to taxonomists for standard genome sequencing and annotation.</title>
        <authorList>
            <consortium name="The Broad Institute Genomics Platform"/>
            <consortium name="The Broad Institute Genome Sequencing Center for Infectious Disease"/>
            <person name="Wu L."/>
            <person name="Ma J."/>
        </authorList>
    </citation>
    <scope>NUCLEOTIDE SEQUENCE [LARGE SCALE GENOMIC DNA]</scope>
    <source>
        <strain evidence="6 7">JCM 8201</strain>
    </source>
</reference>
<name>A0ABN3USD2_9ACTN</name>
<comment type="caution">
    <text evidence="6">The sequence shown here is derived from an EMBL/GenBank/DDBJ whole genome shotgun (WGS) entry which is preliminary data.</text>
</comment>
<dbReference type="InterPro" id="IPR041347">
    <property type="entry name" value="MftR_C"/>
</dbReference>